<reference evidence="1 2" key="1">
    <citation type="journal article" date="2010" name="BMC Genomics">
        <title>Genome comparison of the epiphytic bacteria Erwinia billingiae and E. tasmaniensis with the pear pathogen E. pyrifoliae.</title>
        <authorList>
            <person name="Kube M."/>
            <person name="Migdoll A.M."/>
            <person name="Gehring I."/>
            <person name="Heitmann K."/>
            <person name="Mayer Y."/>
            <person name="Kuhl H."/>
            <person name="Knaust F."/>
            <person name="Geider K."/>
            <person name="Reinhardt R."/>
        </authorList>
    </citation>
    <scope>NUCLEOTIDE SEQUENCE [LARGE SCALE GENOMIC DNA]</scope>
    <source>
        <strain evidence="1 2">Eb661</strain>
    </source>
</reference>
<organism evidence="2">
    <name type="scientific">Erwinia billingiae (strain Eb661)</name>
    <dbReference type="NCBI Taxonomy" id="634500"/>
    <lineage>
        <taxon>Bacteria</taxon>
        <taxon>Pseudomonadati</taxon>
        <taxon>Pseudomonadota</taxon>
        <taxon>Gammaproteobacteria</taxon>
        <taxon>Enterobacterales</taxon>
        <taxon>Erwiniaceae</taxon>
        <taxon>Erwinia</taxon>
    </lineage>
</organism>
<name>D8MUR6_ERWBE</name>
<sequence length="73" mass="8634">MLSAENLAFFLRTKSPEVTKNRRFITLEKKLSWLTGVILPLHRQRCPKGKRSDLSLRLRNSYDRQIKEEGNFT</sequence>
<dbReference type="AlphaFoldDB" id="D8MUR6"/>
<dbReference type="EMBL" id="FP236843">
    <property type="protein sequence ID" value="CAX60573.1"/>
    <property type="molecule type" value="Genomic_DNA"/>
</dbReference>
<evidence type="ECO:0000313" key="1">
    <source>
        <dbReference type="EMBL" id="CAX60573.1"/>
    </source>
</evidence>
<evidence type="ECO:0000313" key="2">
    <source>
        <dbReference type="Proteomes" id="UP000008793"/>
    </source>
</evidence>
<dbReference type="Proteomes" id="UP000008793">
    <property type="component" value="Chromosome"/>
</dbReference>
<keyword evidence="2" id="KW-1185">Reference proteome</keyword>
<gene>
    <name evidence="1" type="ordered locus">EbC_30420</name>
</gene>
<dbReference type="KEGG" id="ebi:EbC_30420"/>
<protein>
    <submittedName>
        <fullName evidence="1">Uncharacterized protein</fullName>
    </submittedName>
</protein>
<dbReference type="HOGENOM" id="CLU_2699007_0_0_6"/>
<accession>D8MUR6</accession>
<proteinExistence type="predicted"/>